<dbReference type="AlphaFoldDB" id="A0A8K1CTT4"/>
<proteinExistence type="predicted"/>
<name>A0A8K1CTT4_PYTOL</name>
<gene>
    <name evidence="2" type="ORF">Poli38472_007825</name>
</gene>
<sequence>MTRNATMGNGSDAPTSLGRGMAHTQAEQAEKLRRESEELRFLGQLKAAHERGLLAIKHATELHGKNSLRLVPFYLVLVEISLQERQLKQAEEVLSLVNWLLVKDQKGPGATVPMSVGSTQDLGQPPRPELPEELKNLYVVRMNKLYSTLLMEYEVYPEALQRAAHGAYHCSLLFGPEHLYTSELYFCLGQIFSRMQHHDNSQSNTQRNSDNALGMFDKVVDIWYRFLTNPPEETAAWMLEHQRLRIQEATHMLRAIIQIRGKTLGEAHVATGEAIYTQALVLLYLGDHAPAKKLVREALDVYVANLGQEHPSTIDVKNVLQQLEEAGV</sequence>
<dbReference type="EMBL" id="SPLM01000003">
    <property type="protein sequence ID" value="TMW68153.1"/>
    <property type="molecule type" value="Genomic_DNA"/>
</dbReference>
<evidence type="ECO:0000313" key="2">
    <source>
        <dbReference type="EMBL" id="TMW68153.1"/>
    </source>
</evidence>
<feature type="region of interest" description="Disordered" evidence="1">
    <location>
        <begin position="1"/>
        <end position="33"/>
    </location>
</feature>
<dbReference type="Gene3D" id="1.25.40.10">
    <property type="entry name" value="Tetratricopeptide repeat domain"/>
    <property type="match status" value="1"/>
</dbReference>
<dbReference type="PANTHER" id="PTHR46533:SF1">
    <property type="entry name" value="ZINC FINGER MYND DOMAIN-CONTAINING PROTEIN 12"/>
    <property type="match status" value="1"/>
</dbReference>
<evidence type="ECO:0000256" key="1">
    <source>
        <dbReference type="SAM" id="MobiDB-lite"/>
    </source>
</evidence>
<dbReference type="InterPro" id="IPR053248">
    <property type="entry name" value="Zinc_finger_MYND_domain"/>
</dbReference>
<dbReference type="PANTHER" id="PTHR46533">
    <property type="entry name" value="ZINC FINGER MYND DOMAIN-CONTAINING PROTEIN 12"/>
    <property type="match status" value="1"/>
</dbReference>
<evidence type="ECO:0000313" key="3">
    <source>
        <dbReference type="Proteomes" id="UP000794436"/>
    </source>
</evidence>
<dbReference type="Proteomes" id="UP000794436">
    <property type="component" value="Unassembled WGS sequence"/>
</dbReference>
<accession>A0A8K1CTT4</accession>
<keyword evidence="3" id="KW-1185">Reference proteome</keyword>
<dbReference type="Pfam" id="PF13374">
    <property type="entry name" value="TPR_10"/>
    <property type="match status" value="1"/>
</dbReference>
<dbReference type="InterPro" id="IPR011990">
    <property type="entry name" value="TPR-like_helical_dom_sf"/>
</dbReference>
<dbReference type="OrthoDB" id="674604at2759"/>
<dbReference type="SUPFAM" id="SSF48452">
    <property type="entry name" value="TPR-like"/>
    <property type="match status" value="1"/>
</dbReference>
<feature type="compositionally biased region" description="Polar residues" evidence="1">
    <location>
        <begin position="1"/>
        <end position="14"/>
    </location>
</feature>
<protein>
    <submittedName>
        <fullName evidence="2">Uncharacterized protein</fullName>
    </submittedName>
</protein>
<organism evidence="2 3">
    <name type="scientific">Pythium oligandrum</name>
    <name type="common">Mycoparasitic fungus</name>
    <dbReference type="NCBI Taxonomy" id="41045"/>
    <lineage>
        <taxon>Eukaryota</taxon>
        <taxon>Sar</taxon>
        <taxon>Stramenopiles</taxon>
        <taxon>Oomycota</taxon>
        <taxon>Peronosporomycetes</taxon>
        <taxon>Pythiales</taxon>
        <taxon>Pythiaceae</taxon>
        <taxon>Pythium</taxon>
    </lineage>
</organism>
<comment type="caution">
    <text evidence="2">The sequence shown here is derived from an EMBL/GenBank/DDBJ whole genome shotgun (WGS) entry which is preliminary data.</text>
</comment>
<reference evidence="2" key="1">
    <citation type="submission" date="2019-03" db="EMBL/GenBank/DDBJ databases">
        <title>Long read genome sequence of the mycoparasitic Pythium oligandrum ATCC 38472 isolated from sugarbeet rhizosphere.</title>
        <authorList>
            <person name="Gaulin E."/>
        </authorList>
    </citation>
    <scope>NUCLEOTIDE SEQUENCE</scope>
    <source>
        <strain evidence="2">ATCC 38472_TT</strain>
    </source>
</reference>